<protein>
    <submittedName>
        <fullName evidence="2">Alkaline phosphatase</fullName>
        <ecNumber evidence="2">3.1.3.1</ecNumber>
    </submittedName>
</protein>
<proteinExistence type="predicted"/>
<dbReference type="EC" id="3.1.3.1" evidence="2"/>
<accession>A0ABS7RDI1</accession>
<dbReference type="EMBL" id="JAHSQO010000008">
    <property type="protein sequence ID" value="MBY8918972.1"/>
    <property type="molecule type" value="Genomic_DNA"/>
</dbReference>
<sequence>MLGALIINPIAQARDRRTASTIAVEGDRMFMVGSDDDQRVGVVGQLVGLVEEVKTLGGQYVWDDRTFAKLNTEGSNAPILGLFESSHMNYEHDRTGEPSLAEMTETAIKALKNNENGYLNVEAGRVDHANHDGNLHRTLTDGSWSR</sequence>
<dbReference type="SUPFAM" id="SSF53649">
    <property type="entry name" value="Alkaline phosphatase-like"/>
    <property type="match status" value="1"/>
</dbReference>
<name>A0ABS7RDI1_9HYPH</name>
<evidence type="ECO:0000313" key="2">
    <source>
        <dbReference type="EMBL" id="MBY8918972.1"/>
    </source>
</evidence>
<gene>
    <name evidence="2" type="ORF">KVG22_20410</name>
</gene>
<keyword evidence="3" id="KW-1185">Reference proteome</keyword>
<dbReference type="GO" id="GO:0004035">
    <property type="term" value="F:alkaline phosphatase activity"/>
    <property type="evidence" value="ECO:0007669"/>
    <property type="project" value="UniProtKB-EC"/>
</dbReference>
<keyword evidence="1" id="KW-0597">Phosphoprotein</keyword>
<dbReference type="Pfam" id="PF00245">
    <property type="entry name" value="Alk_phosphatase"/>
    <property type="match status" value="1"/>
</dbReference>
<evidence type="ECO:0000313" key="3">
    <source>
        <dbReference type="Proteomes" id="UP000777661"/>
    </source>
</evidence>
<keyword evidence="2" id="KW-0378">Hydrolase</keyword>
<reference evidence="2 3" key="1">
    <citation type="submission" date="2021-06" db="EMBL/GenBank/DDBJ databases">
        <title>Nitratireductor porphyridii sp. nov., isolated from a small marine red alga, Porphyridium purpureum in South Korea.</title>
        <authorList>
            <person name="Kim K.H."/>
            <person name="Kristyanto S."/>
            <person name="Jeon C.O."/>
        </authorList>
    </citation>
    <scope>NUCLEOTIDE SEQUENCE [LARGE SCALE GENOMIC DNA]</scope>
    <source>
        <strain evidence="2 3">R6</strain>
    </source>
</reference>
<comment type="caution">
    <text evidence="2">The sequence shown here is derived from an EMBL/GenBank/DDBJ whole genome shotgun (WGS) entry which is preliminary data.</text>
</comment>
<organism evidence="2 3">
    <name type="scientific">Nitratireductor rhodophyticola</name>
    <dbReference type="NCBI Taxonomy" id="2854036"/>
    <lineage>
        <taxon>Bacteria</taxon>
        <taxon>Pseudomonadati</taxon>
        <taxon>Pseudomonadota</taxon>
        <taxon>Alphaproteobacteria</taxon>
        <taxon>Hyphomicrobiales</taxon>
        <taxon>Phyllobacteriaceae</taxon>
        <taxon>Nitratireductor</taxon>
    </lineage>
</organism>
<dbReference type="InterPro" id="IPR001952">
    <property type="entry name" value="Alkaline_phosphatase"/>
</dbReference>
<dbReference type="PANTHER" id="PTHR11596:SF5">
    <property type="entry name" value="ALKALINE PHOSPHATASE"/>
    <property type="match status" value="1"/>
</dbReference>
<dbReference type="InterPro" id="IPR017850">
    <property type="entry name" value="Alkaline_phosphatase_core_sf"/>
</dbReference>
<evidence type="ECO:0000256" key="1">
    <source>
        <dbReference type="ARBA" id="ARBA00022553"/>
    </source>
</evidence>
<dbReference type="Gene3D" id="3.40.720.10">
    <property type="entry name" value="Alkaline Phosphatase, subunit A"/>
    <property type="match status" value="1"/>
</dbReference>
<dbReference type="Proteomes" id="UP000777661">
    <property type="component" value="Unassembled WGS sequence"/>
</dbReference>
<dbReference type="PANTHER" id="PTHR11596">
    <property type="entry name" value="ALKALINE PHOSPHATASE"/>
    <property type="match status" value="1"/>
</dbReference>